<comment type="caution">
    <text evidence="2">The sequence shown here is derived from an EMBL/GenBank/DDBJ whole genome shotgun (WGS) entry which is preliminary data.</text>
</comment>
<reference evidence="2" key="1">
    <citation type="submission" date="2020-12" db="EMBL/GenBank/DDBJ databases">
        <title>Metabolic potential, ecology and presence of endohyphal bacteria is reflected in genomic diversity of Mucoromycotina.</title>
        <authorList>
            <person name="Muszewska A."/>
            <person name="Okrasinska A."/>
            <person name="Steczkiewicz K."/>
            <person name="Drgas O."/>
            <person name="Orlowska M."/>
            <person name="Perlinska-Lenart U."/>
            <person name="Aleksandrzak-Piekarczyk T."/>
            <person name="Szatraj K."/>
            <person name="Zielenkiewicz U."/>
            <person name="Pilsyk S."/>
            <person name="Malc E."/>
            <person name="Mieczkowski P."/>
            <person name="Kruszewska J.S."/>
            <person name="Biernat P."/>
            <person name="Pawlowska J."/>
        </authorList>
    </citation>
    <scope>NUCLEOTIDE SEQUENCE</scope>
    <source>
        <strain evidence="2">WA0000051536</strain>
    </source>
</reference>
<feature type="compositionally biased region" description="Polar residues" evidence="1">
    <location>
        <begin position="151"/>
        <end position="175"/>
    </location>
</feature>
<organism evidence="2 3">
    <name type="scientific">Umbelopsis vinacea</name>
    <dbReference type="NCBI Taxonomy" id="44442"/>
    <lineage>
        <taxon>Eukaryota</taxon>
        <taxon>Fungi</taxon>
        <taxon>Fungi incertae sedis</taxon>
        <taxon>Mucoromycota</taxon>
        <taxon>Mucoromycotina</taxon>
        <taxon>Umbelopsidomycetes</taxon>
        <taxon>Umbelopsidales</taxon>
        <taxon>Umbelopsidaceae</taxon>
        <taxon>Umbelopsis</taxon>
    </lineage>
</organism>
<keyword evidence="3" id="KW-1185">Reference proteome</keyword>
<protein>
    <submittedName>
        <fullName evidence="2">Uncharacterized protein</fullName>
    </submittedName>
</protein>
<dbReference type="AlphaFoldDB" id="A0A8H7UM19"/>
<name>A0A8H7UM19_9FUNG</name>
<feature type="compositionally biased region" description="Low complexity" evidence="1">
    <location>
        <begin position="124"/>
        <end position="135"/>
    </location>
</feature>
<evidence type="ECO:0000313" key="2">
    <source>
        <dbReference type="EMBL" id="KAG2186727.1"/>
    </source>
</evidence>
<accession>A0A8H7UM19</accession>
<evidence type="ECO:0000256" key="1">
    <source>
        <dbReference type="SAM" id="MobiDB-lite"/>
    </source>
</evidence>
<dbReference type="Proteomes" id="UP000612746">
    <property type="component" value="Unassembled WGS sequence"/>
</dbReference>
<proteinExistence type="predicted"/>
<sequence>MKQSQLMVGVPYNPSSGFLLLLETSRPLNVLAHILLPLVANEDVERVHSAINGTRLLILNSAGVVNEQRNNILLRAVNPEFQKPQTEGHYTMPMSIFQETLAQQSALHKAMKDAQPKKPHSKLTPQVPQQQTQRVFLTIPSPGGGGREQFNFKNPNGFKKSNQSNNPYKNRSASK</sequence>
<gene>
    <name evidence="2" type="ORF">INT44_002953</name>
</gene>
<evidence type="ECO:0000313" key="3">
    <source>
        <dbReference type="Proteomes" id="UP000612746"/>
    </source>
</evidence>
<dbReference type="OrthoDB" id="2286148at2759"/>
<dbReference type="EMBL" id="JAEPRA010000004">
    <property type="protein sequence ID" value="KAG2186727.1"/>
    <property type="molecule type" value="Genomic_DNA"/>
</dbReference>
<feature type="region of interest" description="Disordered" evidence="1">
    <location>
        <begin position="105"/>
        <end position="175"/>
    </location>
</feature>